<dbReference type="EMBL" id="AWXR01000069">
    <property type="protein sequence ID" value="ERM80951.1"/>
    <property type="molecule type" value="Genomic_DNA"/>
</dbReference>
<feature type="transmembrane region" description="Helical" evidence="1">
    <location>
        <begin position="15"/>
        <end position="32"/>
    </location>
</feature>
<protein>
    <submittedName>
        <fullName evidence="2">Uncharacterized protein</fullName>
    </submittedName>
</protein>
<evidence type="ECO:0000256" key="1">
    <source>
        <dbReference type="SAM" id="Phobius"/>
    </source>
</evidence>
<name>U5BWH0_9BACT</name>
<gene>
    <name evidence="2" type="ORF">P872_10910</name>
</gene>
<dbReference type="AlphaFoldDB" id="U5BWH0"/>
<organism evidence="2 3">
    <name type="scientific">Rhodonellum psychrophilum GCM71 = DSM 17998</name>
    <dbReference type="NCBI Taxonomy" id="1123057"/>
    <lineage>
        <taxon>Bacteria</taxon>
        <taxon>Pseudomonadati</taxon>
        <taxon>Bacteroidota</taxon>
        <taxon>Cytophagia</taxon>
        <taxon>Cytophagales</taxon>
        <taxon>Cytophagaceae</taxon>
        <taxon>Rhodonellum</taxon>
    </lineage>
</organism>
<keyword evidence="1" id="KW-0812">Transmembrane</keyword>
<reference evidence="2 3" key="1">
    <citation type="journal article" date="2013" name="Genome Announc.">
        <title>Draft Genome Sequence of the Psychrophilic and Alkaliphilic Rhodonellum psychrophilum Strain GCM71T.</title>
        <authorList>
            <person name="Hauptmann A.L."/>
            <person name="Glaring M.A."/>
            <person name="Hallin P.F."/>
            <person name="Prieme A."/>
            <person name="Stougaard P."/>
        </authorList>
    </citation>
    <scope>NUCLEOTIDE SEQUENCE [LARGE SCALE GENOMIC DNA]</scope>
    <source>
        <strain evidence="2 3">GCM71</strain>
    </source>
</reference>
<sequence length="59" mass="6821">MSEAEYLYGFPKTKSLPFGVFILGQANLLLGIKPRDVFVYKFHVGSWTLLSFFVDDNRF</sequence>
<keyword evidence="1" id="KW-0472">Membrane</keyword>
<evidence type="ECO:0000313" key="3">
    <source>
        <dbReference type="Proteomes" id="UP000016843"/>
    </source>
</evidence>
<keyword evidence="1" id="KW-1133">Transmembrane helix</keyword>
<proteinExistence type="predicted"/>
<evidence type="ECO:0000313" key="2">
    <source>
        <dbReference type="EMBL" id="ERM80951.1"/>
    </source>
</evidence>
<dbReference type="Proteomes" id="UP000016843">
    <property type="component" value="Unassembled WGS sequence"/>
</dbReference>
<comment type="caution">
    <text evidence="2">The sequence shown here is derived from an EMBL/GenBank/DDBJ whole genome shotgun (WGS) entry which is preliminary data.</text>
</comment>
<accession>U5BWH0</accession>
<keyword evidence="3" id="KW-1185">Reference proteome</keyword>